<name>A0A5C4M5C8_9ACTN</name>
<evidence type="ECO:0000313" key="1">
    <source>
        <dbReference type="EMBL" id="TNC26841.1"/>
    </source>
</evidence>
<dbReference type="RefSeq" id="WP_139107381.1">
    <property type="nucleotide sequence ID" value="NZ_VDFR01000244.1"/>
</dbReference>
<protein>
    <submittedName>
        <fullName evidence="1">Uncharacterized protein</fullName>
    </submittedName>
</protein>
<gene>
    <name evidence="1" type="ORF">FHE65_34440</name>
</gene>
<evidence type="ECO:0000313" key="2">
    <source>
        <dbReference type="Proteomes" id="UP000306740"/>
    </source>
</evidence>
<sequence length="86" mass="9910">MRLQLLYKALPKVVVRHVRPHRGMFGLSELPPTGKVRPRLQLPSKLVERHAHRLPWFQARVGRSMLLVKSVHSDKTDSYSGHLVLV</sequence>
<dbReference type="AlphaFoldDB" id="A0A5C4M5C8"/>
<organism evidence="1 2">
    <name type="scientific">Mumia zhuanghuii</name>
    <dbReference type="NCBI Taxonomy" id="2585211"/>
    <lineage>
        <taxon>Bacteria</taxon>
        <taxon>Bacillati</taxon>
        <taxon>Actinomycetota</taxon>
        <taxon>Actinomycetes</taxon>
        <taxon>Propionibacteriales</taxon>
        <taxon>Nocardioidaceae</taxon>
        <taxon>Mumia</taxon>
    </lineage>
</organism>
<accession>A0A5C4M5C8</accession>
<proteinExistence type="predicted"/>
<dbReference type="EMBL" id="VDFR01000244">
    <property type="protein sequence ID" value="TNC26841.1"/>
    <property type="molecule type" value="Genomic_DNA"/>
</dbReference>
<comment type="caution">
    <text evidence="1">The sequence shown here is derived from an EMBL/GenBank/DDBJ whole genome shotgun (WGS) entry which is preliminary data.</text>
</comment>
<reference evidence="1 2" key="1">
    <citation type="submission" date="2019-05" db="EMBL/GenBank/DDBJ databases">
        <title>Mumia sp. nov., isolated from the intestinal contents of plateau pika (Ochotona curzoniae) in the Qinghai-Tibet plateau of China.</title>
        <authorList>
            <person name="Tian Z."/>
        </authorList>
    </citation>
    <scope>NUCLEOTIDE SEQUENCE [LARGE SCALE GENOMIC DNA]</scope>
    <source>
        <strain evidence="2">527</strain>
    </source>
</reference>
<dbReference type="Proteomes" id="UP000306740">
    <property type="component" value="Unassembled WGS sequence"/>
</dbReference>